<dbReference type="PANTHER" id="PTHR22762:SF133">
    <property type="entry name" value="P-TYPE DOMAIN-CONTAINING PROTEIN"/>
    <property type="match status" value="1"/>
</dbReference>
<feature type="region of interest" description="Disordered" evidence="5">
    <location>
        <begin position="257"/>
        <end position="339"/>
    </location>
</feature>
<feature type="compositionally biased region" description="Basic and acidic residues" evidence="5">
    <location>
        <begin position="284"/>
        <end position="328"/>
    </location>
</feature>
<dbReference type="SUPFAM" id="SSF51011">
    <property type="entry name" value="Glycosyl hydrolase domain"/>
    <property type="match status" value="1"/>
</dbReference>
<feature type="compositionally biased region" description="Basic residues" evidence="5">
    <location>
        <begin position="193"/>
        <end position="202"/>
    </location>
</feature>
<keyword evidence="4" id="KW-0326">Glycosidase</keyword>
<evidence type="ECO:0000256" key="2">
    <source>
        <dbReference type="ARBA" id="ARBA00022801"/>
    </source>
</evidence>
<evidence type="ECO:0000256" key="1">
    <source>
        <dbReference type="ARBA" id="ARBA00007806"/>
    </source>
</evidence>
<feature type="compositionally biased region" description="Basic and acidic residues" evidence="5">
    <location>
        <begin position="209"/>
        <end position="219"/>
    </location>
</feature>
<protein>
    <recommendedName>
        <fullName evidence="6">Glycosyl hydrolase family 31 C-terminal domain-containing protein</fullName>
    </recommendedName>
</protein>
<keyword evidence="2" id="KW-0378">Hydrolase</keyword>
<dbReference type="AlphaFoldDB" id="A0A814TIX7"/>
<accession>A0A814TIX7</accession>
<dbReference type="Pfam" id="PF21365">
    <property type="entry name" value="Glyco_hydro_31_3rd"/>
    <property type="match status" value="1"/>
</dbReference>
<evidence type="ECO:0000313" key="8">
    <source>
        <dbReference type="Proteomes" id="UP000663828"/>
    </source>
</evidence>
<evidence type="ECO:0000259" key="6">
    <source>
        <dbReference type="Pfam" id="PF21365"/>
    </source>
</evidence>
<keyword evidence="8" id="KW-1185">Reference proteome</keyword>
<dbReference type="Gene3D" id="2.60.40.1180">
    <property type="entry name" value="Golgi alpha-mannosidase II"/>
    <property type="match status" value="2"/>
</dbReference>
<feature type="compositionally biased region" description="Acidic residues" evidence="5">
    <location>
        <begin position="258"/>
        <end position="274"/>
    </location>
</feature>
<reference evidence="7" key="1">
    <citation type="submission" date="2021-02" db="EMBL/GenBank/DDBJ databases">
        <authorList>
            <person name="Nowell W R."/>
        </authorList>
    </citation>
    <scope>NUCLEOTIDE SEQUENCE</scope>
</reference>
<sequence>MISVLRIRYNLLPYYYTLFYKAHTQGSTVIRPLFHEYPTDKTALDIYLQFLIGSHIMIVPVTDEGARQVRAYIPSSYWYDYYTGALIQAKQQFITLDAPLETIPILLRGGIIVPTQGYASNTKISRTKPFELIIVLNANGEAEGDLFYDDGESLTTYGQRLLDASADGFNNLDEQINAHEESKPVEEKPFHQPPKRGHRHGRPQPASLRDMDDLPKEPSDDMGLGDMGHLMKVPGVSIERVNYRTIDRIQVKRNLKEFDDESEGSSDESEEEEDKDKKRKRKEKEREEKQRRKEKEREEKQRRKEEKMKEKEEKKKQQQELEEQEKLKQQTQEVQSNSE</sequence>
<evidence type="ECO:0000256" key="3">
    <source>
        <dbReference type="ARBA" id="ARBA00023180"/>
    </source>
</evidence>
<feature type="domain" description="Glycosyl hydrolase family 31 C-terminal" evidence="6">
    <location>
        <begin position="26"/>
        <end position="113"/>
    </location>
</feature>
<comment type="caution">
    <text evidence="7">The sequence shown here is derived from an EMBL/GenBank/DDBJ whole genome shotgun (WGS) entry which is preliminary data.</text>
</comment>
<gene>
    <name evidence="7" type="ORF">XAT740_LOCUS21571</name>
</gene>
<proteinExistence type="inferred from homology"/>
<evidence type="ECO:0000256" key="5">
    <source>
        <dbReference type="SAM" id="MobiDB-lite"/>
    </source>
</evidence>
<dbReference type="Proteomes" id="UP000663828">
    <property type="component" value="Unassembled WGS sequence"/>
</dbReference>
<evidence type="ECO:0000313" key="7">
    <source>
        <dbReference type="EMBL" id="CAF1162659.1"/>
    </source>
</evidence>
<comment type="similarity">
    <text evidence="1">Belongs to the glycosyl hydrolase 31 family.</text>
</comment>
<feature type="region of interest" description="Disordered" evidence="5">
    <location>
        <begin position="178"/>
        <end position="228"/>
    </location>
</feature>
<dbReference type="InterPro" id="IPR048395">
    <property type="entry name" value="Glyco_hydro_31_C"/>
</dbReference>
<name>A0A814TIX7_ADIRI</name>
<dbReference type="GO" id="GO:0004558">
    <property type="term" value="F:alpha-1,4-glucosidase activity"/>
    <property type="evidence" value="ECO:0007669"/>
    <property type="project" value="TreeGrafter"/>
</dbReference>
<dbReference type="PANTHER" id="PTHR22762">
    <property type="entry name" value="ALPHA-GLUCOSIDASE"/>
    <property type="match status" value="1"/>
</dbReference>
<dbReference type="InterPro" id="IPR013780">
    <property type="entry name" value="Glyco_hydro_b"/>
</dbReference>
<dbReference type="EMBL" id="CAJNOR010001551">
    <property type="protein sequence ID" value="CAF1162659.1"/>
    <property type="molecule type" value="Genomic_DNA"/>
</dbReference>
<organism evidence="7 8">
    <name type="scientific">Adineta ricciae</name>
    <name type="common">Rotifer</name>
    <dbReference type="NCBI Taxonomy" id="249248"/>
    <lineage>
        <taxon>Eukaryota</taxon>
        <taxon>Metazoa</taxon>
        <taxon>Spiralia</taxon>
        <taxon>Gnathifera</taxon>
        <taxon>Rotifera</taxon>
        <taxon>Eurotatoria</taxon>
        <taxon>Bdelloidea</taxon>
        <taxon>Adinetida</taxon>
        <taxon>Adinetidae</taxon>
        <taxon>Adineta</taxon>
    </lineage>
</organism>
<evidence type="ECO:0000256" key="4">
    <source>
        <dbReference type="ARBA" id="ARBA00023295"/>
    </source>
</evidence>
<feature type="compositionally biased region" description="Basic and acidic residues" evidence="5">
    <location>
        <begin position="178"/>
        <end position="190"/>
    </location>
</feature>
<dbReference type="FunFam" id="2.60.40.1180:FF:000001">
    <property type="entry name" value="Maltase-glucoamylase, intestinal"/>
    <property type="match status" value="1"/>
</dbReference>
<keyword evidence="3" id="KW-0325">Glycoprotein</keyword>